<dbReference type="PANTHER" id="PTHR24362:SF309">
    <property type="entry name" value="PROTEIN KINASE DOMAIN-CONTAINING PROTEIN"/>
    <property type="match status" value="1"/>
</dbReference>
<keyword evidence="3" id="KW-1185">Reference proteome</keyword>
<sequence>MESIYKIDRKNGNCEVYKYFDETHNKYLCKKILTTTSNSKLKAFQQEVDALKYINGFPSCLKYYDSKLTSTDKTHTLEIITEFCEKGNLNQYLIKRGENQNYFKNKELFFHFSNFISLFSHLQSKNISHRDIKPENIFIVSDTEFKIGDFGSSTMNLDRNRFTIQGSNFYLSPELREGYEKFLKKIESLYITHNPFKSDVYSLGLVFLFMATLEMITEKFCELKNLDGLLKNKLSMIKNYKIRSVVSIMLTINSEQRPDFIELKSQFLNIIKYPLCSVCLQSCSSNYSYCNSCYSFYHLSCSSTFYCNECEESLIVSCNYCKTQK</sequence>
<reference evidence="2 3" key="1">
    <citation type="submission" date="2016-11" db="EMBL/GenBank/DDBJ databases">
        <title>The macronuclear genome of Stentor coeruleus: a giant cell with tiny introns.</title>
        <authorList>
            <person name="Slabodnick M."/>
            <person name="Ruby J.G."/>
            <person name="Reiff S.B."/>
            <person name="Swart E.C."/>
            <person name="Gosai S."/>
            <person name="Prabakaran S."/>
            <person name="Witkowska E."/>
            <person name="Larue G.E."/>
            <person name="Fisher S."/>
            <person name="Freeman R.M."/>
            <person name="Gunawardena J."/>
            <person name="Chu W."/>
            <person name="Stover N.A."/>
            <person name="Gregory B.D."/>
            <person name="Nowacki M."/>
            <person name="Derisi J."/>
            <person name="Roy S.W."/>
            <person name="Marshall W.F."/>
            <person name="Sood P."/>
        </authorList>
    </citation>
    <scope>NUCLEOTIDE SEQUENCE [LARGE SCALE GENOMIC DNA]</scope>
    <source>
        <strain evidence="2">WM001</strain>
    </source>
</reference>
<proteinExistence type="predicted"/>
<dbReference type="InterPro" id="IPR011009">
    <property type="entry name" value="Kinase-like_dom_sf"/>
</dbReference>
<dbReference type="AlphaFoldDB" id="A0A1R2BIT7"/>
<dbReference type="Pfam" id="PF00069">
    <property type="entry name" value="Pkinase"/>
    <property type="match status" value="1"/>
</dbReference>
<dbReference type="Gene3D" id="1.10.510.10">
    <property type="entry name" value="Transferase(Phosphotransferase) domain 1"/>
    <property type="match status" value="1"/>
</dbReference>
<evidence type="ECO:0000313" key="3">
    <source>
        <dbReference type="Proteomes" id="UP000187209"/>
    </source>
</evidence>
<accession>A0A1R2BIT7</accession>
<organism evidence="2 3">
    <name type="scientific">Stentor coeruleus</name>
    <dbReference type="NCBI Taxonomy" id="5963"/>
    <lineage>
        <taxon>Eukaryota</taxon>
        <taxon>Sar</taxon>
        <taxon>Alveolata</taxon>
        <taxon>Ciliophora</taxon>
        <taxon>Postciliodesmatophora</taxon>
        <taxon>Heterotrichea</taxon>
        <taxon>Heterotrichida</taxon>
        <taxon>Stentoridae</taxon>
        <taxon>Stentor</taxon>
    </lineage>
</organism>
<dbReference type="GO" id="GO:0005524">
    <property type="term" value="F:ATP binding"/>
    <property type="evidence" value="ECO:0007669"/>
    <property type="project" value="InterPro"/>
</dbReference>
<dbReference type="CDD" id="cd00180">
    <property type="entry name" value="PKc"/>
    <property type="match status" value="1"/>
</dbReference>
<name>A0A1R2BIT7_9CILI</name>
<gene>
    <name evidence="2" type="ORF">SteCoe_23882</name>
</gene>
<feature type="domain" description="Protein kinase" evidence="1">
    <location>
        <begin position="1"/>
        <end position="268"/>
    </location>
</feature>
<dbReference type="InterPro" id="IPR008271">
    <property type="entry name" value="Ser/Thr_kinase_AS"/>
</dbReference>
<dbReference type="EMBL" id="MPUH01000616">
    <property type="protein sequence ID" value="OMJ76686.1"/>
    <property type="molecule type" value="Genomic_DNA"/>
</dbReference>
<evidence type="ECO:0000259" key="1">
    <source>
        <dbReference type="PROSITE" id="PS50011"/>
    </source>
</evidence>
<dbReference type="PROSITE" id="PS00108">
    <property type="entry name" value="PROTEIN_KINASE_ST"/>
    <property type="match status" value="1"/>
</dbReference>
<dbReference type="SUPFAM" id="SSF56112">
    <property type="entry name" value="Protein kinase-like (PK-like)"/>
    <property type="match status" value="1"/>
</dbReference>
<dbReference type="InterPro" id="IPR000719">
    <property type="entry name" value="Prot_kinase_dom"/>
</dbReference>
<protein>
    <recommendedName>
        <fullName evidence="1">Protein kinase domain-containing protein</fullName>
    </recommendedName>
</protein>
<evidence type="ECO:0000313" key="2">
    <source>
        <dbReference type="EMBL" id="OMJ76686.1"/>
    </source>
</evidence>
<dbReference type="GO" id="GO:0004672">
    <property type="term" value="F:protein kinase activity"/>
    <property type="evidence" value="ECO:0007669"/>
    <property type="project" value="InterPro"/>
</dbReference>
<dbReference type="SMART" id="SM00220">
    <property type="entry name" value="S_TKc"/>
    <property type="match status" value="1"/>
</dbReference>
<dbReference type="OrthoDB" id="4062651at2759"/>
<comment type="caution">
    <text evidence="2">The sequence shown here is derived from an EMBL/GenBank/DDBJ whole genome shotgun (WGS) entry which is preliminary data.</text>
</comment>
<dbReference type="PANTHER" id="PTHR24362">
    <property type="entry name" value="SERINE/THREONINE-PROTEIN KINASE NEK"/>
    <property type="match status" value="1"/>
</dbReference>
<dbReference type="PROSITE" id="PS50011">
    <property type="entry name" value="PROTEIN_KINASE_DOM"/>
    <property type="match status" value="1"/>
</dbReference>
<dbReference type="Proteomes" id="UP000187209">
    <property type="component" value="Unassembled WGS sequence"/>
</dbReference>